<dbReference type="AlphaFoldDB" id="A0A918Z2V4"/>
<dbReference type="GO" id="GO:0005886">
    <property type="term" value="C:plasma membrane"/>
    <property type="evidence" value="ECO:0007669"/>
    <property type="project" value="UniProtKB-SubCell"/>
</dbReference>
<evidence type="ECO:0000256" key="19">
    <source>
        <dbReference type="SAM" id="Phobius"/>
    </source>
</evidence>
<feature type="domain" description="HPt" evidence="22">
    <location>
        <begin position="622"/>
        <end position="715"/>
    </location>
</feature>
<dbReference type="PROSITE" id="PS50894">
    <property type="entry name" value="HPT"/>
    <property type="match status" value="1"/>
</dbReference>
<evidence type="ECO:0000256" key="8">
    <source>
        <dbReference type="ARBA" id="ARBA00022741"/>
    </source>
</evidence>
<dbReference type="SUPFAM" id="SSF52172">
    <property type="entry name" value="CheY-like"/>
    <property type="match status" value="1"/>
</dbReference>
<feature type="domain" description="Response regulatory" evidence="21">
    <location>
        <begin position="463"/>
        <end position="581"/>
    </location>
</feature>
<dbReference type="Pfam" id="PF00512">
    <property type="entry name" value="HisKA"/>
    <property type="match status" value="1"/>
</dbReference>
<evidence type="ECO:0000259" key="20">
    <source>
        <dbReference type="PROSITE" id="PS50109"/>
    </source>
</evidence>
<keyword evidence="4" id="KW-1003">Cell membrane</keyword>
<dbReference type="SMART" id="SM00073">
    <property type="entry name" value="HPT"/>
    <property type="match status" value="1"/>
</dbReference>
<evidence type="ECO:0000313" key="23">
    <source>
        <dbReference type="EMBL" id="GHE34034.1"/>
    </source>
</evidence>
<gene>
    <name evidence="23" type="primary">rpfC</name>
    <name evidence="23" type="ORF">GCM10007167_15160</name>
</gene>
<dbReference type="PANTHER" id="PTHR45339:SF1">
    <property type="entry name" value="HYBRID SIGNAL TRANSDUCTION HISTIDINE KINASE J"/>
    <property type="match status" value="1"/>
</dbReference>
<dbReference type="FunFam" id="1.10.287.130:FF:000002">
    <property type="entry name" value="Two-component osmosensing histidine kinase"/>
    <property type="match status" value="1"/>
</dbReference>
<dbReference type="InterPro" id="IPR005467">
    <property type="entry name" value="His_kinase_dom"/>
</dbReference>
<dbReference type="Gene3D" id="3.40.50.2300">
    <property type="match status" value="1"/>
</dbReference>
<keyword evidence="12" id="KW-0902">Two-component regulatory system</keyword>
<dbReference type="OrthoDB" id="9797243at2"/>
<keyword evidence="5 18" id="KW-0597">Phosphoprotein</keyword>
<keyword evidence="6" id="KW-0808">Transferase</keyword>
<evidence type="ECO:0000256" key="9">
    <source>
        <dbReference type="ARBA" id="ARBA00022777"/>
    </source>
</evidence>
<dbReference type="PROSITE" id="PS50109">
    <property type="entry name" value="HIS_KIN"/>
    <property type="match status" value="1"/>
</dbReference>
<keyword evidence="14 19" id="KW-0472">Membrane</keyword>
<evidence type="ECO:0000256" key="12">
    <source>
        <dbReference type="ARBA" id="ARBA00023012"/>
    </source>
</evidence>
<evidence type="ECO:0000259" key="22">
    <source>
        <dbReference type="PROSITE" id="PS50894"/>
    </source>
</evidence>
<keyword evidence="13" id="KW-0843">Virulence</keyword>
<evidence type="ECO:0000256" key="5">
    <source>
        <dbReference type="ARBA" id="ARBA00022553"/>
    </source>
</evidence>
<proteinExistence type="predicted"/>
<dbReference type="Gene3D" id="1.10.287.130">
    <property type="match status" value="1"/>
</dbReference>
<dbReference type="InterPro" id="IPR004358">
    <property type="entry name" value="Sig_transdc_His_kin-like_C"/>
</dbReference>
<dbReference type="PRINTS" id="PR00344">
    <property type="entry name" value="BCTRLSENSOR"/>
</dbReference>
<comment type="caution">
    <text evidence="23">The sequence shown here is derived from an EMBL/GenBank/DDBJ whole genome shotgun (WGS) entry which is preliminary data.</text>
</comment>
<dbReference type="SUPFAM" id="SSF47226">
    <property type="entry name" value="Histidine-containing phosphotransfer domain, HPT domain"/>
    <property type="match status" value="1"/>
</dbReference>
<evidence type="ECO:0000256" key="15">
    <source>
        <dbReference type="ARBA" id="ARBA00064003"/>
    </source>
</evidence>
<evidence type="ECO:0000256" key="6">
    <source>
        <dbReference type="ARBA" id="ARBA00022679"/>
    </source>
</evidence>
<dbReference type="RefSeq" id="WP_146472256.1">
    <property type="nucleotide sequence ID" value="NZ_BNCF01000007.1"/>
</dbReference>
<dbReference type="SUPFAM" id="SSF55874">
    <property type="entry name" value="ATPase domain of HSP90 chaperone/DNA topoisomerase II/histidine kinase"/>
    <property type="match status" value="1"/>
</dbReference>
<dbReference type="GO" id="GO:0005524">
    <property type="term" value="F:ATP binding"/>
    <property type="evidence" value="ECO:0007669"/>
    <property type="project" value="UniProtKB-KW"/>
</dbReference>
<dbReference type="InterPro" id="IPR008207">
    <property type="entry name" value="Sig_transdc_His_kin_Hpt_dom"/>
</dbReference>
<dbReference type="EMBL" id="BNCF01000007">
    <property type="protein sequence ID" value="GHE34034.1"/>
    <property type="molecule type" value="Genomic_DNA"/>
</dbReference>
<keyword evidence="9" id="KW-0418">Kinase</keyword>
<evidence type="ECO:0000313" key="24">
    <source>
        <dbReference type="Proteomes" id="UP000636453"/>
    </source>
</evidence>
<dbReference type="GO" id="GO:0000155">
    <property type="term" value="F:phosphorelay sensor kinase activity"/>
    <property type="evidence" value="ECO:0007669"/>
    <property type="project" value="InterPro"/>
</dbReference>
<dbReference type="PROSITE" id="PS50110">
    <property type="entry name" value="RESPONSE_REGULATORY"/>
    <property type="match status" value="1"/>
</dbReference>
<dbReference type="InterPro" id="IPR036890">
    <property type="entry name" value="HATPase_C_sf"/>
</dbReference>
<evidence type="ECO:0000256" key="4">
    <source>
        <dbReference type="ARBA" id="ARBA00022475"/>
    </source>
</evidence>
<comment type="catalytic activity">
    <reaction evidence="1">
        <text>ATP + protein L-histidine = ADP + protein N-phospho-L-histidine.</text>
        <dbReference type="EC" id="2.7.13.3"/>
    </reaction>
</comment>
<dbReference type="EC" id="2.7.13.3" evidence="3"/>
<dbReference type="PANTHER" id="PTHR45339">
    <property type="entry name" value="HYBRID SIGNAL TRANSDUCTION HISTIDINE KINASE J"/>
    <property type="match status" value="1"/>
</dbReference>
<accession>A0A918Z2V4</accession>
<keyword evidence="10" id="KW-0067">ATP-binding</keyword>
<evidence type="ECO:0000256" key="11">
    <source>
        <dbReference type="ARBA" id="ARBA00022989"/>
    </source>
</evidence>
<feature type="modified residue" description="4-aspartylphosphate" evidence="18">
    <location>
        <position position="512"/>
    </location>
</feature>
<evidence type="ECO:0000256" key="18">
    <source>
        <dbReference type="PROSITE-ProRule" id="PRU00169"/>
    </source>
</evidence>
<dbReference type="CDD" id="cd00082">
    <property type="entry name" value="HisKA"/>
    <property type="match status" value="1"/>
</dbReference>
<dbReference type="Gene3D" id="3.30.565.10">
    <property type="entry name" value="Histidine kinase-like ATPase, C-terminal domain"/>
    <property type="match status" value="1"/>
</dbReference>
<dbReference type="SMART" id="SM00387">
    <property type="entry name" value="HATPase_c"/>
    <property type="match status" value="1"/>
</dbReference>
<name>A0A918Z2V4_9GAMM</name>
<comment type="subcellular location">
    <subcellularLocation>
        <location evidence="2">Cell inner membrane</location>
        <topology evidence="2">Multi-pass membrane protein</topology>
    </subcellularLocation>
</comment>
<keyword evidence="24" id="KW-1185">Reference proteome</keyword>
<comment type="subunit">
    <text evidence="15">At low DSF concentrations, interacts with RpfF.</text>
</comment>
<feature type="domain" description="Histidine kinase" evidence="20">
    <location>
        <begin position="196"/>
        <end position="417"/>
    </location>
</feature>
<reference evidence="23" key="1">
    <citation type="journal article" date="2014" name="Int. J. Syst. Evol. Microbiol.">
        <title>Complete genome sequence of Corynebacterium casei LMG S-19264T (=DSM 44701T), isolated from a smear-ripened cheese.</title>
        <authorList>
            <consortium name="US DOE Joint Genome Institute (JGI-PGF)"/>
            <person name="Walter F."/>
            <person name="Albersmeier A."/>
            <person name="Kalinowski J."/>
            <person name="Ruckert C."/>
        </authorList>
    </citation>
    <scope>NUCLEOTIDE SEQUENCE</scope>
    <source>
        <strain evidence="23">KCTC 32020</strain>
    </source>
</reference>
<feature type="transmembrane region" description="Helical" evidence="19">
    <location>
        <begin position="51"/>
        <end position="72"/>
    </location>
</feature>
<evidence type="ECO:0000256" key="17">
    <source>
        <dbReference type="PROSITE-ProRule" id="PRU00110"/>
    </source>
</evidence>
<dbReference type="InterPro" id="IPR003594">
    <property type="entry name" value="HATPase_dom"/>
</dbReference>
<dbReference type="Pfam" id="PF00072">
    <property type="entry name" value="Response_reg"/>
    <property type="match status" value="1"/>
</dbReference>
<feature type="transmembrane region" description="Helical" evidence="19">
    <location>
        <begin position="92"/>
        <end position="114"/>
    </location>
</feature>
<evidence type="ECO:0000256" key="2">
    <source>
        <dbReference type="ARBA" id="ARBA00004429"/>
    </source>
</evidence>
<keyword evidence="11 19" id="KW-1133">Transmembrane helix</keyword>
<organism evidence="23 24">
    <name type="scientific">Vulcaniibacterium thermophilum</name>
    <dbReference type="NCBI Taxonomy" id="1169913"/>
    <lineage>
        <taxon>Bacteria</taxon>
        <taxon>Pseudomonadati</taxon>
        <taxon>Pseudomonadota</taxon>
        <taxon>Gammaproteobacteria</taxon>
        <taxon>Lysobacterales</taxon>
        <taxon>Lysobacteraceae</taxon>
        <taxon>Vulcaniibacterium</taxon>
    </lineage>
</organism>
<dbReference type="Proteomes" id="UP000636453">
    <property type="component" value="Unassembled WGS sequence"/>
</dbReference>
<evidence type="ECO:0000256" key="3">
    <source>
        <dbReference type="ARBA" id="ARBA00012438"/>
    </source>
</evidence>
<dbReference type="Pfam" id="PF01627">
    <property type="entry name" value="Hpt"/>
    <property type="match status" value="1"/>
</dbReference>
<dbReference type="SMART" id="SM00448">
    <property type="entry name" value="REC"/>
    <property type="match status" value="1"/>
</dbReference>
<dbReference type="FunFam" id="3.30.565.10:FF:000010">
    <property type="entry name" value="Sensor histidine kinase RcsC"/>
    <property type="match status" value="1"/>
</dbReference>
<protein>
    <recommendedName>
        <fullName evidence="16">Sensory/regulatory protein RpfC</fullName>
        <ecNumber evidence="3">2.7.13.3</ecNumber>
    </recommendedName>
</protein>
<evidence type="ECO:0000256" key="16">
    <source>
        <dbReference type="ARBA" id="ARBA00068150"/>
    </source>
</evidence>
<evidence type="ECO:0000256" key="13">
    <source>
        <dbReference type="ARBA" id="ARBA00023026"/>
    </source>
</evidence>
<evidence type="ECO:0000256" key="10">
    <source>
        <dbReference type="ARBA" id="ARBA00022840"/>
    </source>
</evidence>
<dbReference type="CDD" id="cd16922">
    <property type="entry name" value="HATPase_EvgS-ArcB-TorS-like"/>
    <property type="match status" value="1"/>
</dbReference>
<dbReference type="CDD" id="cd00088">
    <property type="entry name" value="HPT"/>
    <property type="match status" value="1"/>
</dbReference>
<evidence type="ECO:0000256" key="7">
    <source>
        <dbReference type="ARBA" id="ARBA00022692"/>
    </source>
</evidence>
<dbReference type="Pfam" id="PF02518">
    <property type="entry name" value="HATPase_c"/>
    <property type="match status" value="1"/>
</dbReference>
<keyword evidence="7 19" id="KW-0812">Transmembrane</keyword>
<evidence type="ECO:0000256" key="14">
    <source>
        <dbReference type="ARBA" id="ARBA00023136"/>
    </source>
</evidence>
<dbReference type="InterPro" id="IPR036641">
    <property type="entry name" value="HPT_dom_sf"/>
</dbReference>
<dbReference type="CDD" id="cd17546">
    <property type="entry name" value="REC_hyHK_CKI1_RcsC-like"/>
    <property type="match status" value="1"/>
</dbReference>
<feature type="transmembrane region" description="Helical" evidence="19">
    <location>
        <begin position="20"/>
        <end position="39"/>
    </location>
</feature>
<dbReference type="InterPro" id="IPR003661">
    <property type="entry name" value="HisK_dim/P_dom"/>
</dbReference>
<dbReference type="InterPro" id="IPR001789">
    <property type="entry name" value="Sig_transdc_resp-reg_receiver"/>
</dbReference>
<reference evidence="23" key="2">
    <citation type="submission" date="2020-09" db="EMBL/GenBank/DDBJ databases">
        <authorList>
            <person name="Sun Q."/>
            <person name="Kim S."/>
        </authorList>
    </citation>
    <scope>NUCLEOTIDE SEQUENCE</scope>
    <source>
        <strain evidence="23">KCTC 32020</strain>
    </source>
</reference>
<dbReference type="Gene3D" id="1.20.120.160">
    <property type="entry name" value="HPT domain"/>
    <property type="match status" value="1"/>
</dbReference>
<evidence type="ECO:0000259" key="21">
    <source>
        <dbReference type="PROSITE" id="PS50110"/>
    </source>
</evidence>
<dbReference type="InterPro" id="IPR011006">
    <property type="entry name" value="CheY-like_superfamily"/>
</dbReference>
<dbReference type="InterPro" id="IPR036097">
    <property type="entry name" value="HisK_dim/P_sf"/>
</dbReference>
<feature type="modified residue" description="Phosphohistidine" evidence="17">
    <location>
        <position position="661"/>
    </location>
</feature>
<keyword evidence="8" id="KW-0547">Nucleotide-binding</keyword>
<dbReference type="SUPFAM" id="SSF47384">
    <property type="entry name" value="Homodimeric domain of signal transducing histidine kinase"/>
    <property type="match status" value="1"/>
</dbReference>
<dbReference type="SMART" id="SM00388">
    <property type="entry name" value="HisKA"/>
    <property type="match status" value="1"/>
</dbReference>
<evidence type="ECO:0000256" key="1">
    <source>
        <dbReference type="ARBA" id="ARBA00000085"/>
    </source>
</evidence>
<feature type="transmembrane region" description="Helical" evidence="19">
    <location>
        <begin position="126"/>
        <end position="147"/>
    </location>
</feature>
<sequence>MPAVLRQLGDRLRRRPDTEHAQNLVRIAITALFSAYMAWRYFSSGGQTSVAITWTALLTELLIALGLFAAILRNPGVSHLRRGIGMLTDYAAIGIIMCVEGETAAPLYGVYLWVTIGNGMRYGNHYLRIATTLASLSFLSVIVLSPYWRANPYLSWGLLLGLAAVPLYFDNLLRQLTDAVDEARRANEAKSRFLANMSHEFRTPLNGLAGMSELLATTRLDAEQRECVNTIQASTRALLALVEDVLDISAIEAGKLKLAHGDFSPRDLLDSINLILMPQARAKQLRYEAALAPEVPELLRGDMAHVRQILINLAGNAVKFTETGTVRLDVGVESQTGERVRLRFTVSDTGIGIPAHVRGRLFEAFEQVDTGLSRRFGGTGLGLTIAKGLAESMGGTIGFESTEGQGSRFWVVLPFERVEPSPALLPVAEDAPAAERQDESAPANVIAFTDPFLRHRARVRSLSILVADDHEANRMVLQRILQKAGHRSVCVDGGEAVLDAVADAEYDAVICDLHMPGMSGLDMLKQLRVIEAARARRTPVIVYSADVTPEAMRACEQAGAWAFLPKPVATQRLLDALAEIAASGSARAAQPMTTAPARAGAPGGDATFDPTVLEELDSLGLGEGFQREFIAQCLRDADQCMANLAEACERRDWEQAREQAHALKGVAGSIGLIKLAALGGEMMRMPDWQLGRDWRNRLAELRERLAHGREALAARETAGRAHDEGERGP</sequence>